<dbReference type="RefSeq" id="WP_048364611.1">
    <property type="nucleotide sequence ID" value="NZ_JYLF01000004.1"/>
</dbReference>
<dbReference type="Gene3D" id="2.60.120.10">
    <property type="entry name" value="Jelly Rolls"/>
    <property type="match status" value="1"/>
</dbReference>
<accession>A0A0J6INM8</accession>
<dbReference type="SUPFAM" id="SSF51182">
    <property type="entry name" value="RmlC-like cupins"/>
    <property type="match status" value="1"/>
</dbReference>
<name>A0A0J6INM8_9PSED</name>
<dbReference type="InterPro" id="IPR014710">
    <property type="entry name" value="RmlC-like_jellyroll"/>
</dbReference>
<dbReference type="InterPro" id="IPR013096">
    <property type="entry name" value="Cupin_2"/>
</dbReference>
<sequence length="140" mass="15267">MLPARLIKPLFFATLCTSLLGCTHGPQEVQTEQLLKTSHSWDGTAYETYPGTTPELTVLKITIPANTTLKWHTHPMPNVAYVLSGELMVETRSGHQTRLKPGQVLPELVNIPHRGTSGNSPVELIVFYAGAPGLPLSKPD</sequence>
<dbReference type="EMBL" id="JYLF01000004">
    <property type="protein sequence ID" value="KMN13709.1"/>
    <property type="molecule type" value="Genomic_DNA"/>
</dbReference>
<evidence type="ECO:0000313" key="3">
    <source>
        <dbReference type="Proteomes" id="UP000036325"/>
    </source>
</evidence>
<feature type="domain" description="Cupin type-2" evidence="1">
    <location>
        <begin position="61"/>
        <end position="127"/>
    </location>
</feature>
<dbReference type="Proteomes" id="UP000036325">
    <property type="component" value="Unassembled WGS sequence"/>
</dbReference>
<dbReference type="STRING" id="1608994.TU86_12455"/>
<dbReference type="Pfam" id="PF07883">
    <property type="entry name" value="Cupin_2"/>
    <property type="match status" value="1"/>
</dbReference>
<dbReference type="PATRIC" id="fig|1608994.3.peg.3135"/>
<evidence type="ECO:0000259" key="1">
    <source>
        <dbReference type="Pfam" id="PF07883"/>
    </source>
</evidence>
<organism evidence="2 3">
    <name type="scientific">Pseudomonas weihenstephanensis</name>
    <dbReference type="NCBI Taxonomy" id="1608994"/>
    <lineage>
        <taxon>Bacteria</taxon>
        <taxon>Pseudomonadati</taxon>
        <taxon>Pseudomonadota</taxon>
        <taxon>Gammaproteobacteria</taxon>
        <taxon>Pseudomonadales</taxon>
        <taxon>Pseudomonadaceae</taxon>
        <taxon>Pseudomonas</taxon>
    </lineage>
</organism>
<dbReference type="AlphaFoldDB" id="A0A0J6INM8"/>
<dbReference type="CDD" id="cd02236">
    <property type="entry name" value="cupin_CV2614-like"/>
    <property type="match status" value="1"/>
</dbReference>
<evidence type="ECO:0000313" key="2">
    <source>
        <dbReference type="EMBL" id="KMN13709.1"/>
    </source>
</evidence>
<protein>
    <submittedName>
        <fullName evidence="2">Cupin</fullName>
    </submittedName>
</protein>
<comment type="caution">
    <text evidence="2">The sequence shown here is derived from an EMBL/GenBank/DDBJ whole genome shotgun (WGS) entry which is preliminary data.</text>
</comment>
<reference evidence="2 3" key="1">
    <citation type="submission" date="2015-02" db="EMBL/GenBank/DDBJ databases">
        <title>Pseudomonas helleri sp. nov. and Pseudomonas weihenstephanensis sp. nov., isolated from raw cows milk.</title>
        <authorList>
            <person name="von Neubeck M."/>
            <person name="Huptas C."/>
            <person name="Wenning M."/>
            <person name="Scherer S."/>
        </authorList>
    </citation>
    <scope>NUCLEOTIDE SEQUENCE [LARGE SCALE GENOMIC DNA]</scope>
    <source>
        <strain evidence="2 3">DSM 29166</strain>
    </source>
</reference>
<dbReference type="InterPro" id="IPR011051">
    <property type="entry name" value="RmlC_Cupin_sf"/>
</dbReference>
<proteinExistence type="predicted"/>
<dbReference type="PROSITE" id="PS51257">
    <property type="entry name" value="PROKAR_LIPOPROTEIN"/>
    <property type="match status" value="1"/>
</dbReference>
<dbReference type="OrthoDB" id="287220at2"/>
<gene>
    <name evidence="2" type="ORF">TU86_12455</name>
</gene>